<dbReference type="FunFam" id="3.40.50.720:FF:000018">
    <property type="entry name" value="Malate dehydrogenase"/>
    <property type="match status" value="1"/>
</dbReference>
<evidence type="ECO:0000256" key="6">
    <source>
        <dbReference type="PIRSR" id="PIRSR000102-2"/>
    </source>
</evidence>
<dbReference type="NCBIfam" id="NF004863">
    <property type="entry name" value="PRK06223.1"/>
    <property type="match status" value="1"/>
</dbReference>
<dbReference type="SUPFAM" id="SSF56327">
    <property type="entry name" value="LDH C-terminal domain-like"/>
    <property type="match status" value="1"/>
</dbReference>
<keyword evidence="2 4" id="KW-0560">Oxidoreductase</keyword>
<keyword evidence="13" id="KW-1185">Reference proteome</keyword>
<feature type="binding site" evidence="4 7">
    <location>
        <begin position="121"/>
        <end position="123"/>
    </location>
    <ligand>
        <name>NAD(+)</name>
        <dbReference type="ChEBI" id="CHEBI:57540"/>
    </ligand>
</feature>
<dbReference type="PRINTS" id="PR00086">
    <property type="entry name" value="LLDHDRGNASE"/>
</dbReference>
<dbReference type="NCBIfam" id="TIGR01763">
    <property type="entry name" value="MalateDH_bact"/>
    <property type="match status" value="1"/>
</dbReference>
<dbReference type="PANTHER" id="PTHR43128">
    <property type="entry name" value="L-2-HYDROXYCARBOXYLATE DEHYDROGENASE (NAD(P)(+))"/>
    <property type="match status" value="1"/>
</dbReference>
<feature type="binding site" evidence="4 7">
    <location>
        <position position="98"/>
    </location>
    <ligand>
        <name>NAD(+)</name>
        <dbReference type="ChEBI" id="CHEBI:57540"/>
    </ligand>
</feature>
<feature type="binding site" evidence="4 6">
    <location>
        <position position="154"/>
    </location>
    <ligand>
        <name>substrate</name>
    </ligand>
</feature>
<dbReference type="EMBL" id="CP039734">
    <property type="protein sequence ID" value="QIR77164.1"/>
    <property type="molecule type" value="Genomic_DNA"/>
</dbReference>
<evidence type="ECO:0000313" key="11">
    <source>
        <dbReference type="EMBL" id="ARU48651.1"/>
    </source>
</evidence>
<organism evidence="11 13">
    <name type="scientific">Sulfurospirillum diekertiae</name>
    <dbReference type="NCBI Taxonomy" id="1854492"/>
    <lineage>
        <taxon>Bacteria</taxon>
        <taxon>Pseudomonadati</taxon>
        <taxon>Campylobacterota</taxon>
        <taxon>Epsilonproteobacteria</taxon>
        <taxon>Campylobacterales</taxon>
        <taxon>Sulfurospirillaceae</taxon>
        <taxon>Sulfurospirillum</taxon>
    </lineage>
</organism>
<reference evidence="12 14" key="1">
    <citation type="journal article" date="2017" name="Environ. Sci. Technol.">
        <title>Organohalide Respiration with Chlorinated Ethenes under Low pH Conditions.</title>
        <authorList>
            <person name="Yang Y."/>
            <person name="Capiro N.L."/>
            <person name="Marcet T.F."/>
            <person name="Yan J."/>
            <person name="Pennell K.D."/>
            <person name="Loffler F.E."/>
        </authorList>
    </citation>
    <scope>NUCLEOTIDE SEQUENCE [LARGE SCALE GENOMIC DNA]</scope>
    <source>
        <strain evidence="12 14">ACSDCE</strain>
    </source>
</reference>
<feature type="binding site" evidence="4 6">
    <location>
        <position position="85"/>
    </location>
    <ligand>
        <name>substrate</name>
    </ligand>
</feature>
<evidence type="ECO:0000259" key="10">
    <source>
        <dbReference type="Pfam" id="PF02866"/>
    </source>
</evidence>
<evidence type="ECO:0000259" key="9">
    <source>
        <dbReference type="Pfam" id="PF00056"/>
    </source>
</evidence>
<reference evidence="13" key="2">
    <citation type="submission" date="2017-05" db="EMBL/GenBank/DDBJ databases">
        <title>Dechlorination kinetics govern the competition between two new strains of the genus Sulfurospirillum.</title>
        <authorList>
            <person name="Buttet G.F."/>
            <person name="Murray A.M."/>
            <person name="Goris T."/>
            <person name="Burion M."/>
            <person name="Lin B."/>
            <person name="Rolle M."/>
            <person name="Maillard J."/>
        </authorList>
    </citation>
    <scope>NUCLEOTIDE SEQUENCE [LARGE SCALE GENOMIC DNA]</scope>
    <source>
        <strain evidence="13">SL2-1</strain>
    </source>
</reference>
<dbReference type="Gene3D" id="3.90.110.10">
    <property type="entry name" value="Lactate dehydrogenase/glycoside hydrolase, family 4, C-terminal"/>
    <property type="match status" value="1"/>
</dbReference>
<evidence type="ECO:0000313" key="13">
    <source>
        <dbReference type="Proteomes" id="UP000196005"/>
    </source>
</evidence>
<feature type="binding site" evidence="4 7">
    <location>
        <position position="36"/>
    </location>
    <ligand>
        <name>NAD(+)</name>
        <dbReference type="ChEBI" id="CHEBI:57540"/>
    </ligand>
</feature>
<dbReference type="GO" id="GO:0030060">
    <property type="term" value="F:L-malate dehydrogenase (NAD+) activity"/>
    <property type="evidence" value="ECO:0007669"/>
    <property type="project" value="UniProtKB-UniRule"/>
</dbReference>
<dbReference type="SUPFAM" id="SSF51735">
    <property type="entry name" value="NAD(P)-binding Rossmann-fold domains"/>
    <property type="match status" value="1"/>
</dbReference>
<dbReference type="Proteomes" id="UP000502831">
    <property type="component" value="Chromosome"/>
</dbReference>
<comment type="catalytic activity">
    <reaction evidence="4">
        <text>(S)-malate + NAD(+) = oxaloacetate + NADH + H(+)</text>
        <dbReference type="Rhea" id="RHEA:21432"/>
        <dbReference type="ChEBI" id="CHEBI:15378"/>
        <dbReference type="ChEBI" id="CHEBI:15589"/>
        <dbReference type="ChEBI" id="CHEBI:16452"/>
        <dbReference type="ChEBI" id="CHEBI:57540"/>
        <dbReference type="ChEBI" id="CHEBI:57945"/>
        <dbReference type="EC" id="1.1.1.37"/>
    </reaction>
</comment>
<keyword evidence="8" id="KW-1133">Transmembrane helix</keyword>
<sequence>MSQGKKVSIIGAGNVGATICYWLAMRKSCREIVMIDLVEGVAIGKALDISQATSPEGSHTLISASSDYQHISNSDIVVITAGSPRKPGMSRDDLLMINAKITKGIIEQVKIYSPDAIVITVSNPLDAITYVAIKAGNYPRGRVIGMAGILDSSRMETFISRKLGFGYGQVTASVMGGHGDDMVPLPRYSSVNGVALTDLLSDLEIDEIIDKTRHGGAEIVGYMGTSAYYAPANSTVKMIEAILSDSRAVFPCAVLLDGEYGYHDTVNGVPVVLGSNGVEEIVELPLNLNEQHQFAKSVNSVNVLLETLRKNEFFPVK</sequence>
<protein>
    <recommendedName>
        <fullName evidence="4">Malate dehydrogenase</fullName>
        <ecNumber evidence="4">1.1.1.37</ecNumber>
    </recommendedName>
</protein>
<dbReference type="PIRSF" id="PIRSF000102">
    <property type="entry name" value="Lac_mal_DH"/>
    <property type="match status" value="1"/>
</dbReference>
<dbReference type="InterPro" id="IPR022383">
    <property type="entry name" value="Lactate/malate_DH_C"/>
</dbReference>
<dbReference type="HAMAP" id="MF_00487">
    <property type="entry name" value="Malate_dehydrog_3"/>
    <property type="match status" value="1"/>
</dbReference>
<evidence type="ECO:0000256" key="1">
    <source>
        <dbReference type="ARBA" id="ARBA00022532"/>
    </source>
</evidence>
<evidence type="ECO:0000256" key="7">
    <source>
        <dbReference type="PIRSR" id="PIRSR000102-3"/>
    </source>
</evidence>
<feature type="domain" description="Lactate/malate dehydrogenase C-terminal" evidence="10">
    <location>
        <begin position="150"/>
        <end position="300"/>
    </location>
</feature>
<evidence type="ECO:0000256" key="3">
    <source>
        <dbReference type="ARBA" id="ARBA00023027"/>
    </source>
</evidence>
<dbReference type="Gene3D" id="3.40.50.720">
    <property type="entry name" value="NAD(P)-binding Rossmann-like Domain"/>
    <property type="match status" value="1"/>
</dbReference>
<reference evidence="12" key="4">
    <citation type="submission" date="2020-08" db="EMBL/GenBank/DDBJ databases">
        <authorList>
            <person name="Yang Y."/>
            <person name="Huo L."/>
            <person name="Yan J."/>
        </authorList>
    </citation>
    <scope>NUCLEOTIDE SEQUENCE</scope>
    <source>
        <strain evidence="12">ACSDCE</strain>
    </source>
</reference>
<evidence type="ECO:0000313" key="12">
    <source>
        <dbReference type="EMBL" id="QIR77164.1"/>
    </source>
</evidence>
<dbReference type="AlphaFoldDB" id="A0A1Y0HKK9"/>
<dbReference type="EMBL" id="CP021416">
    <property type="protein sequence ID" value="ARU48651.1"/>
    <property type="molecule type" value="Genomic_DNA"/>
</dbReference>
<dbReference type="PANTHER" id="PTHR43128:SF16">
    <property type="entry name" value="L-LACTATE DEHYDROGENASE"/>
    <property type="match status" value="1"/>
</dbReference>
<dbReference type="KEGG" id="suls:Sdiek1_1487"/>
<dbReference type="RefSeq" id="WP_087438580.1">
    <property type="nucleotide sequence ID" value="NZ_CP021416.1"/>
</dbReference>
<dbReference type="InterPro" id="IPR001236">
    <property type="entry name" value="Lactate/malate_DH_N"/>
</dbReference>
<keyword evidence="8" id="KW-0472">Membrane</keyword>
<gene>
    <name evidence="4 12" type="primary">mdh</name>
    <name evidence="12" type="ORF">FA584_13550</name>
    <name evidence="11" type="ORF">Sdiek1_1487</name>
</gene>
<accession>A0A1Y0HKK9</accession>
<dbReference type="Pfam" id="PF02866">
    <property type="entry name" value="Ldh_1_C"/>
    <property type="match status" value="1"/>
</dbReference>
<name>A0A1Y0HKK9_9BACT</name>
<dbReference type="EC" id="1.1.1.37" evidence="4"/>
<keyword evidence="8" id="KW-0812">Transmembrane</keyword>
<keyword evidence="3 4" id="KW-0520">NAD</keyword>
<reference evidence="11" key="3">
    <citation type="journal article" date="2018" name="FEMS Microbiol. Ecol.">
        <title>Coexistence of two distinct Sulfurospirillum populations respiring tetrachloroethene-genomic and kinetic considerations. .</title>
        <authorList>
            <person name="Buttet G.F."/>
            <person name="Murray A.M."/>
            <person name="Goris T."/>
            <person name="Burion M."/>
            <person name="Jin B."/>
            <person name="Rolle M."/>
            <person name="Holliger C."/>
            <person name="Maillard J."/>
        </authorList>
    </citation>
    <scope>NUCLEOTIDE SEQUENCE</scope>
    <source>
        <strain evidence="11">SL2-1</strain>
    </source>
</reference>
<evidence type="ECO:0000256" key="8">
    <source>
        <dbReference type="SAM" id="Phobius"/>
    </source>
</evidence>
<keyword evidence="1 4" id="KW-0816">Tricarboxylic acid cycle</keyword>
<feature type="binding site" evidence="4 6">
    <location>
        <position position="91"/>
    </location>
    <ligand>
        <name>substrate</name>
    </ligand>
</feature>
<accession>A0A6G9VUU3</accession>
<dbReference type="FunFam" id="3.90.110.10:FF:000004">
    <property type="entry name" value="Malate dehydrogenase"/>
    <property type="match status" value="1"/>
</dbReference>
<dbReference type="InterPro" id="IPR036291">
    <property type="entry name" value="NAD(P)-bd_dom_sf"/>
</dbReference>
<evidence type="ECO:0000256" key="4">
    <source>
        <dbReference type="HAMAP-Rule" id="MF_00487"/>
    </source>
</evidence>
<evidence type="ECO:0000256" key="2">
    <source>
        <dbReference type="ARBA" id="ARBA00023002"/>
    </source>
</evidence>
<dbReference type="CDD" id="cd01339">
    <property type="entry name" value="LDH-like_MDH"/>
    <property type="match status" value="1"/>
</dbReference>
<comment type="similarity">
    <text evidence="4">Belongs to the LDH/MDH superfamily. MDH type 3 family.</text>
</comment>
<feature type="transmembrane region" description="Helical" evidence="8">
    <location>
        <begin position="7"/>
        <end position="24"/>
    </location>
</feature>
<dbReference type="InterPro" id="IPR015955">
    <property type="entry name" value="Lactate_DH/Glyco_Ohase_4_C"/>
</dbReference>
<proteinExistence type="inferred from homology"/>
<feature type="binding site" evidence="4 7">
    <location>
        <begin position="11"/>
        <end position="16"/>
    </location>
    <ligand>
        <name>NAD(+)</name>
        <dbReference type="ChEBI" id="CHEBI:57540"/>
    </ligand>
</feature>
<dbReference type="Pfam" id="PF00056">
    <property type="entry name" value="Ldh_1_N"/>
    <property type="match status" value="1"/>
</dbReference>
<comment type="function">
    <text evidence="4">Catalyzes the reversible oxidation of malate to oxaloacetate.</text>
</comment>
<evidence type="ECO:0000256" key="5">
    <source>
        <dbReference type="PIRSR" id="PIRSR000102-1"/>
    </source>
</evidence>
<dbReference type="InterPro" id="IPR001557">
    <property type="entry name" value="L-lactate/malate_DH"/>
</dbReference>
<feature type="active site" description="Proton acceptor" evidence="4 5">
    <location>
        <position position="178"/>
    </location>
</feature>
<evidence type="ECO:0000313" key="14">
    <source>
        <dbReference type="Proteomes" id="UP000502831"/>
    </source>
</evidence>
<feature type="binding site" evidence="4 6">
    <location>
        <position position="123"/>
    </location>
    <ligand>
        <name>substrate</name>
    </ligand>
</feature>
<dbReference type="Proteomes" id="UP000196005">
    <property type="component" value="Chromosome"/>
</dbReference>
<dbReference type="InterPro" id="IPR011275">
    <property type="entry name" value="Malate_DH_type3"/>
</dbReference>
<feature type="domain" description="Lactate/malate dehydrogenase N-terminal" evidence="9">
    <location>
        <begin position="6"/>
        <end position="145"/>
    </location>
</feature>
<dbReference type="GO" id="GO:0006089">
    <property type="term" value="P:lactate metabolic process"/>
    <property type="evidence" value="ECO:0007669"/>
    <property type="project" value="TreeGrafter"/>
</dbReference>
<dbReference type="GO" id="GO:0004459">
    <property type="term" value="F:L-lactate dehydrogenase (NAD+) activity"/>
    <property type="evidence" value="ECO:0007669"/>
    <property type="project" value="TreeGrafter"/>
</dbReference>
<dbReference type="GO" id="GO:0006099">
    <property type="term" value="P:tricarboxylic acid cycle"/>
    <property type="evidence" value="ECO:0007669"/>
    <property type="project" value="UniProtKB-UniRule"/>
</dbReference>